<name>A0A839AJI6_9HYPH</name>
<sequence>MAMVSAETISASEKDIREALATVLASQGFLRSPKLTRLLAFLVEQTLAGSSGWIKETTIAVEVFDQPADFNPRTNPIVRVNASRLRNLLRLYYSDAGRDDPVQIQLASVGYIPEFHRVDRPRADSHKTATHSDPDTQKSNPISRLLAAGLPETAPQPKSEAPSPGKGLFEKLGTPASAALLIGNLVVAIAFTAVHGRVLVGTEGAGPSATSLHQARVNDTGSILLLCHPGDEETVSRSGGKIVVTIRGKSALCQPIMQSAATATVGFPR</sequence>
<evidence type="ECO:0000313" key="1">
    <source>
        <dbReference type="EMBL" id="MBA5779236.1"/>
    </source>
</evidence>
<proteinExistence type="predicted"/>
<organism evidence="1 2">
    <name type="scientific">Stappia albiluteola</name>
    <dbReference type="NCBI Taxonomy" id="2758565"/>
    <lineage>
        <taxon>Bacteria</taxon>
        <taxon>Pseudomonadati</taxon>
        <taxon>Pseudomonadota</taxon>
        <taxon>Alphaproteobacteria</taxon>
        <taxon>Hyphomicrobiales</taxon>
        <taxon>Stappiaceae</taxon>
        <taxon>Stappia</taxon>
    </lineage>
</organism>
<dbReference type="RefSeq" id="WP_182168059.1">
    <property type="nucleotide sequence ID" value="NZ_JACFXV010000066.1"/>
</dbReference>
<comment type="caution">
    <text evidence="1">The sequence shown here is derived from an EMBL/GenBank/DDBJ whole genome shotgun (WGS) entry which is preliminary data.</text>
</comment>
<dbReference type="EMBL" id="JACFXV010000066">
    <property type="protein sequence ID" value="MBA5779236.1"/>
    <property type="molecule type" value="Genomic_DNA"/>
</dbReference>
<reference evidence="1 2" key="1">
    <citation type="submission" date="2020-07" db="EMBL/GenBank/DDBJ databases">
        <title>Stappia sp., F7233, whole genome shotgun sequencing project.</title>
        <authorList>
            <person name="Jiang S."/>
            <person name="Liu Z.W."/>
            <person name="Du Z.J."/>
        </authorList>
    </citation>
    <scope>NUCLEOTIDE SEQUENCE [LARGE SCALE GENOMIC DNA]</scope>
    <source>
        <strain evidence="1 2">F7233</strain>
    </source>
</reference>
<protein>
    <submittedName>
        <fullName evidence="1">Uncharacterized protein</fullName>
    </submittedName>
</protein>
<accession>A0A839AJI6</accession>
<dbReference type="AlphaFoldDB" id="A0A839AJI6"/>
<keyword evidence="2" id="KW-1185">Reference proteome</keyword>
<gene>
    <name evidence="1" type="ORF">H2509_19070</name>
</gene>
<dbReference type="Proteomes" id="UP000541109">
    <property type="component" value="Unassembled WGS sequence"/>
</dbReference>
<evidence type="ECO:0000313" key="2">
    <source>
        <dbReference type="Proteomes" id="UP000541109"/>
    </source>
</evidence>